<feature type="compositionally biased region" description="Polar residues" evidence="9">
    <location>
        <begin position="232"/>
        <end position="249"/>
    </location>
</feature>
<dbReference type="OrthoDB" id="21128at2759"/>
<dbReference type="Pfam" id="PF16529">
    <property type="entry name" value="Ge1_WD40"/>
    <property type="match status" value="1"/>
</dbReference>
<evidence type="ECO:0000256" key="5">
    <source>
        <dbReference type="ARBA" id="ARBA00022737"/>
    </source>
</evidence>
<dbReference type="GO" id="GO:0031087">
    <property type="term" value="P:deadenylation-independent decapping of nuclear-transcribed mRNA"/>
    <property type="evidence" value="ECO:0007669"/>
    <property type="project" value="InterPro"/>
</dbReference>
<keyword evidence="13" id="KW-1185">Reference proteome</keyword>
<evidence type="ECO:0000256" key="7">
    <source>
        <dbReference type="PROSITE-ProRule" id="PRU00221"/>
    </source>
</evidence>
<gene>
    <name evidence="12" type="ORF">BG011_008654</name>
</gene>
<evidence type="ECO:0000259" key="11">
    <source>
        <dbReference type="Pfam" id="PF21289"/>
    </source>
</evidence>
<evidence type="ECO:0000256" key="1">
    <source>
        <dbReference type="ARBA" id="ARBA00004201"/>
    </source>
</evidence>
<feature type="compositionally biased region" description="Polar residues" evidence="9">
    <location>
        <begin position="941"/>
        <end position="961"/>
    </location>
</feature>
<evidence type="ECO:0000256" key="4">
    <source>
        <dbReference type="ARBA" id="ARBA00022574"/>
    </source>
</evidence>
<evidence type="ECO:0000313" key="13">
    <source>
        <dbReference type="Proteomes" id="UP000726737"/>
    </source>
</evidence>
<keyword evidence="5" id="KW-0677">Repeat</keyword>
<reference evidence="12" key="1">
    <citation type="journal article" date="2020" name="Fungal Divers.">
        <title>Resolving the Mortierellaceae phylogeny through synthesis of multi-gene phylogenetics and phylogenomics.</title>
        <authorList>
            <person name="Vandepol N."/>
            <person name="Liber J."/>
            <person name="Desiro A."/>
            <person name="Na H."/>
            <person name="Kennedy M."/>
            <person name="Barry K."/>
            <person name="Grigoriev I.V."/>
            <person name="Miller A.N."/>
            <person name="O'Donnell K."/>
            <person name="Stajich J.E."/>
            <person name="Bonito G."/>
        </authorList>
    </citation>
    <scope>NUCLEOTIDE SEQUENCE</scope>
    <source>
        <strain evidence="12">KOD948</strain>
    </source>
</reference>
<proteinExistence type="inferred from homology"/>
<comment type="subcellular location">
    <subcellularLocation>
        <location evidence="1">Cytoplasm</location>
        <location evidence="1">P-body</location>
    </subcellularLocation>
</comment>
<evidence type="ECO:0000256" key="3">
    <source>
        <dbReference type="ARBA" id="ARBA00022490"/>
    </source>
</evidence>
<feature type="compositionally biased region" description="Low complexity" evidence="9">
    <location>
        <begin position="262"/>
        <end position="290"/>
    </location>
</feature>
<feature type="compositionally biased region" description="Basic and acidic residues" evidence="9">
    <location>
        <begin position="213"/>
        <end position="231"/>
    </location>
</feature>
<sequence>MLHGKGGQNQDQGQGQGQGQGSGSGQGQPSNLNPQQPMHQLPQQLPMGEHPMAPHPFFHNMGPPPPPMGQMMPGFGFNQPGMDQQMYMHMMQHGQRGPPMAQFPPGPPPQQSRPPPQGNAVASLLQSLNQPTSMDLQASTESLKLALFGAPKQESTSTQQKTDNLKMALFGGTRPNPSQQPLTSPKKEEVDLLAMLQKPSNYPSGAPQPPQETKVESSMETRGMEPKKDSSVKSPLSKDNTPPLSSSKAKFTYVNPFHSFTSSASTISASASTETTTSAAPAATMTTPPTQSRTGTPSLGSQDQPSAGPSSSKRSSTSAPVQRRETPTHGEQDTGGRPLEHDQKRYQLDQLLPPHSAWNHRVQKLAKGSSSIPDGVYLDHPGSGITTYDTGMDNSDAIFSEDLETIPITLIPTDVTYNHGKMVAVSKGYISYAAKGGKIRVIQQAHGHRTLLRGHTEQVIDMAFSSDVQDSAEMQLLATVGKDSRIIIWDLSGYDVDSTDIAHSKYLELVGAPQTDQPRYSRIAWSPTQPTQLALVNNDDHSVLIVDIHDLVEYQAEDSPVVSEAQLLPHSLIIQAHDQAINDISFSRDGSVLVTASEDGSVKFWDLCSNTSAPTLLNELVPHGGLGVTNAMFVDQPDATNARCVVTACRRGTELSLWHVAGFGPLDQFVFKEPPSASRRSSLGKSALRHLDIRMFNFMGYDYETASLVLANSARLSLFGLKIKVGPASDSTGPSGKVNQATYIRSSLGQEKRQFTAAFDFMIEYPMPQPVVSFVVMPDSSLEYNGFSVYCMQAKAVQQYIIKDLEPHDKYKCQTFVSAPPTTKPSDSRPKANSKAGAPKSNSPPSNKGNDGGESLALFKTDKTSLGASTSTHPTAPEAQEKEPEKPIKLHGPVINGAIAKLKEKKRNSAPENQAMADGTEKKEQSRSSAQGRMGRKDSQDLSLNTPQTESANTKRGQTSAPAAESKQAVENAKASGRNSRQQSNRHQETADATLPALEPLPSSTSSGNISISVGDLQSMLQAMEDRIASRFEKKLNTELEQQYRKMEQDQAARQEATLKHVTQNLAKNTEQLLVQTVNKEIQNTIVPSLNKIVGAAVERQLARTMSDTALKALPTAIDTAVSSNVERVMGGTTFLSALTTQVASTIRPSIEDSFKESFTKVLIPSYQKATQAMFQQIHSAFQSGIEDLTSANRKDQETIEGLSANVKAIASSVDVIQTSLTQAAQAPSEQLPGTHPRLEQQRRSTTSGLQRALLGEDIRPSSDQGSRRASQQASPVESKQTIAINQLIAYGDFEEAFMKALSTNDPNTVLHICSKVSPRAVFQQTTVNPSGTLSQPVLLALTHYLANQDLGSNLGVRLTWLQEILMRLNPKDPLLGDHMSQILTMVQKRLEATYTELGNTGEPSPHMHTLQLLLRFVHSMQL</sequence>
<feature type="compositionally biased region" description="Low complexity" evidence="9">
    <location>
        <begin position="306"/>
        <end position="318"/>
    </location>
</feature>
<feature type="domain" description="Enhancer of mRNA-decapping protein 4 C-terminal" evidence="11">
    <location>
        <begin position="1285"/>
        <end position="1395"/>
    </location>
</feature>
<evidence type="ECO:0000259" key="10">
    <source>
        <dbReference type="Pfam" id="PF16529"/>
    </source>
</evidence>
<dbReference type="InterPro" id="IPR001680">
    <property type="entry name" value="WD40_rpt"/>
</dbReference>
<dbReference type="PROSITE" id="PS50294">
    <property type="entry name" value="WD_REPEATS_REGION"/>
    <property type="match status" value="2"/>
</dbReference>
<dbReference type="EMBL" id="JAAAJA010000724">
    <property type="protein sequence ID" value="KAG0250098.1"/>
    <property type="molecule type" value="Genomic_DNA"/>
</dbReference>
<evidence type="ECO:0000313" key="12">
    <source>
        <dbReference type="EMBL" id="KAG0250098.1"/>
    </source>
</evidence>
<keyword evidence="4 7" id="KW-0853">WD repeat</keyword>
<dbReference type="PROSITE" id="PS50082">
    <property type="entry name" value="WD_REPEATS_2"/>
    <property type="match status" value="2"/>
</dbReference>
<feature type="compositionally biased region" description="Basic and acidic residues" evidence="9">
    <location>
        <begin position="879"/>
        <end position="888"/>
    </location>
</feature>
<dbReference type="Gene3D" id="2.130.10.10">
    <property type="entry name" value="YVTN repeat-like/Quinoprotein amine dehydrogenase"/>
    <property type="match status" value="1"/>
</dbReference>
<dbReference type="InterPro" id="IPR015943">
    <property type="entry name" value="WD40/YVTN_repeat-like_dom_sf"/>
</dbReference>
<feature type="compositionally biased region" description="Low complexity" evidence="9">
    <location>
        <begin position="34"/>
        <end position="47"/>
    </location>
</feature>
<dbReference type="Pfam" id="PF21289">
    <property type="entry name" value="EDC4_C"/>
    <property type="match status" value="1"/>
</dbReference>
<evidence type="ECO:0008006" key="14">
    <source>
        <dbReference type="Google" id="ProtNLM"/>
    </source>
</evidence>
<protein>
    <recommendedName>
        <fullName evidence="14">Enhancer of mRNA-decapping protein 4 WD40 repeat region domain-containing protein</fullName>
    </recommendedName>
</protein>
<comment type="caution">
    <text evidence="12">The sequence shown here is derived from an EMBL/GenBank/DDBJ whole genome shotgun (WGS) entry which is preliminary data.</text>
</comment>
<dbReference type="Gene3D" id="6.10.140.270">
    <property type="match status" value="1"/>
</dbReference>
<organism evidence="12 13">
    <name type="scientific">Mortierella polycephala</name>
    <dbReference type="NCBI Taxonomy" id="41804"/>
    <lineage>
        <taxon>Eukaryota</taxon>
        <taxon>Fungi</taxon>
        <taxon>Fungi incertae sedis</taxon>
        <taxon>Mucoromycota</taxon>
        <taxon>Mortierellomycotina</taxon>
        <taxon>Mortierellomycetes</taxon>
        <taxon>Mortierellales</taxon>
        <taxon>Mortierellaceae</taxon>
        <taxon>Mortierella</taxon>
    </lineage>
</organism>
<feature type="compositionally biased region" description="Gly residues" evidence="9">
    <location>
        <begin position="14"/>
        <end position="26"/>
    </location>
</feature>
<evidence type="ECO:0000256" key="9">
    <source>
        <dbReference type="SAM" id="MobiDB-lite"/>
    </source>
</evidence>
<dbReference type="PANTHER" id="PTHR15598">
    <property type="entry name" value="ENHANCER OF MRNA-DECAPPING PROTEIN 4"/>
    <property type="match status" value="1"/>
</dbReference>
<evidence type="ECO:0000256" key="8">
    <source>
        <dbReference type="SAM" id="Coils"/>
    </source>
</evidence>
<feature type="repeat" description="WD" evidence="7">
    <location>
        <begin position="574"/>
        <end position="615"/>
    </location>
</feature>
<dbReference type="InterPro" id="IPR032401">
    <property type="entry name" value="EDC4_WD40"/>
</dbReference>
<feature type="compositionally biased region" description="Polar residues" evidence="9">
    <location>
        <begin position="840"/>
        <end position="849"/>
    </location>
</feature>
<comment type="similarity">
    <text evidence="2">Belongs to the WD repeat EDC4 family.</text>
</comment>
<feature type="domain" description="Enhancer of mRNA-decapping protein 4 WD40 repeat region" evidence="10">
    <location>
        <begin position="416"/>
        <end position="678"/>
    </location>
</feature>
<keyword evidence="6 8" id="KW-0175">Coiled coil</keyword>
<accession>A0A9P6PPA9</accession>
<name>A0A9P6PPA9_9FUNG</name>
<feature type="region of interest" description="Disordered" evidence="9">
    <location>
        <begin position="1"/>
        <end position="69"/>
    </location>
</feature>
<dbReference type="InterPro" id="IPR049404">
    <property type="entry name" value="EDC4_C"/>
</dbReference>
<feature type="region of interest" description="Disordered" evidence="9">
    <location>
        <begin position="168"/>
        <end position="249"/>
    </location>
</feature>
<feature type="region of interest" description="Disordered" evidence="9">
    <location>
        <begin position="1224"/>
        <end position="1278"/>
    </location>
</feature>
<feature type="repeat" description="WD" evidence="7">
    <location>
        <begin position="452"/>
        <end position="499"/>
    </location>
</feature>
<feature type="coiled-coil region" evidence="8">
    <location>
        <begin position="1030"/>
        <end position="1057"/>
    </location>
</feature>
<dbReference type="InterPro" id="IPR045152">
    <property type="entry name" value="EDC4-like"/>
</dbReference>
<feature type="region of interest" description="Disordered" evidence="9">
    <location>
        <begin position="93"/>
        <end position="120"/>
    </location>
</feature>
<dbReference type="SUPFAM" id="SSF50978">
    <property type="entry name" value="WD40 repeat-like"/>
    <property type="match status" value="1"/>
</dbReference>
<dbReference type="GO" id="GO:0000932">
    <property type="term" value="C:P-body"/>
    <property type="evidence" value="ECO:0007669"/>
    <property type="project" value="UniProtKB-SubCell"/>
</dbReference>
<dbReference type="PANTHER" id="PTHR15598:SF5">
    <property type="entry name" value="ENHANCER OF MRNA-DECAPPING PROTEIN 4"/>
    <property type="match status" value="1"/>
</dbReference>
<dbReference type="Proteomes" id="UP000726737">
    <property type="component" value="Unassembled WGS sequence"/>
</dbReference>
<evidence type="ECO:0000256" key="6">
    <source>
        <dbReference type="ARBA" id="ARBA00023054"/>
    </source>
</evidence>
<dbReference type="Gene3D" id="1.10.220.100">
    <property type="entry name" value="conserved c-terminal region of ge- 1"/>
    <property type="match status" value="1"/>
</dbReference>
<dbReference type="PROSITE" id="PS00678">
    <property type="entry name" value="WD_REPEATS_1"/>
    <property type="match status" value="2"/>
</dbReference>
<evidence type="ECO:0000256" key="2">
    <source>
        <dbReference type="ARBA" id="ARBA00009639"/>
    </source>
</evidence>
<feature type="compositionally biased region" description="Polar residues" evidence="9">
    <location>
        <begin position="864"/>
        <end position="873"/>
    </location>
</feature>
<feature type="compositionally biased region" description="Polar residues" evidence="9">
    <location>
        <begin position="291"/>
        <end position="305"/>
    </location>
</feature>
<feature type="region of interest" description="Disordered" evidence="9">
    <location>
        <begin position="262"/>
        <end position="339"/>
    </location>
</feature>
<keyword evidence="3" id="KW-0963">Cytoplasm</keyword>
<dbReference type="InterPro" id="IPR036322">
    <property type="entry name" value="WD40_repeat_dom_sf"/>
</dbReference>
<dbReference type="SMART" id="SM00320">
    <property type="entry name" value="WD40"/>
    <property type="match status" value="2"/>
</dbReference>
<feature type="compositionally biased region" description="Polar residues" evidence="9">
    <location>
        <begin position="816"/>
        <end position="825"/>
    </location>
</feature>
<dbReference type="InterPro" id="IPR044938">
    <property type="entry name" value="EDC4_C_sf"/>
</dbReference>
<dbReference type="InterPro" id="IPR019775">
    <property type="entry name" value="WD40_repeat_CS"/>
</dbReference>
<feature type="compositionally biased region" description="Pro residues" evidence="9">
    <location>
        <begin position="101"/>
        <end position="117"/>
    </location>
</feature>
<feature type="region of interest" description="Disordered" evidence="9">
    <location>
        <begin position="816"/>
        <end position="1007"/>
    </location>
</feature>
<feature type="compositionally biased region" description="Basic and acidic residues" evidence="9">
    <location>
        <begin position="322"/>
        <end position="339"/>
    </location>
</feature>
<feature type="compositionally biased region" description="Polar residues" evidence="9">
    <location>
        <begin position="1262"/>
        <end position="1278"/>
    </location>
</feature>